<keyword evidence="3" id="KW-1185">Reference proteome</keyword>
<gene>
    <name evidence="2" type="ORF">R1flu_024003</name>
</gene>
<dbReference type="PANTHER" id="PTHR11017">
    <property type="entry name" value="LEUCINE-RICH REPEAT-CONTAINING PROTEIN"/>
    <property type="match status" value="1"/>
</dbReference>
<dbReference type="Gene3D" id="3.40.50.300">
    <property type="entry name" value="P-loop containing nucleotide triphosphate hydrolases"/>
    <property type="match status" value="1"/>
</dbReference>
<dbReference type="Pfam" id="PF00931">
    <property type="entry name" value="NB-ARC"/>
    <property type="match status" value="1"/>
</dbReference>
<dbReference type="AlphaFoldDB" id="A0ABD1XWN5"/>
<dbReference type="EMBL" id="JBHFFA010000007">
    <property type="protein sequence ID" value="KAL2612311.1"/>
    <property type="molecule type" value="Genomic_DNA"/>
</dbReference>
<comment type="caution">
    <text evidence="2">The sequence shown here is derived from an EMBL/GenBank/DDBJ whole genome shotgun (WGS) entry which is preliminary data.</text>
</comment>
<dbReference type="SMART" id="SM00382">
    <property type="entry name" value="AAA"/>
    <property type="match status" value="1"/>
</dbReference>
<accession>A0ABD1XWN5</accession>
<evidence type="ECO:0000259" key="1">
    <source>
        <dbReference type="SMART" id="SM00382"/>
    </source>
</evidence>
<dbReference type="InterPro" id="IPR003593">
    <property type="entry name" value="AAA+_ATPase"/>
</dbReference>
<evidence type="ECO:0000313" key="2">
    <source>
        <dbReference type="EMBL" id="KAL2612311.1"/>
    </source>
</evidence>
<name>A0ABD1XWN5_9MARC</name>
<sequence>MAWILMADALECWLNSWLPEEFPQGRVLCGKRFKSAPLVEYLEVFSKVATRLNTDFARLRHQQGWKAVGVCEANETSNSISLVAVSSSLSKPLKRKSESSLVVEEASARYDVDDFSVLEGEDNISISKPKDQTSTSYRFLVDVIREVVETEKSKRQFWMSFLRLLGIFVIMQNHVDEVIRQLRLTDVEGLWVALVGMSGIGKTTLAKAVLLQIQEQFEFTVFVGDVKKKLKSRYLEDLIAESLAMGMGRKVEEIHHQASWIQLEGKKVLIVLDDVESPEQISYVLSDGWLGKESRIMITTQLRSDFVRAFTIYEVPFLTPEESKSLFLAHLDLNDSWKIQ</sequence>
<dbReference type="PRINTS" id="PR00364">
    <property type="entry name" value="DISEASERSIST"/>
</dbReference>
<dbReference type="InterPro" id="IPR027417">
    <property type="entry name" value="P-loop_NTPase"/>
</dbReference>
<proteinExistence type="predicted"/>
<dbReference type="InterPro" id="IPR002182">
    <property type="entry name" value="NB-ARC"/>
</dbReference>
<feature type="domain" description="AAA+ ATPase" evidence="1">
    <location>
        <begin position="188"/>
        <end position="321"/>
    </location>
</feature>
<reference evidence="2 3" key="1">
    <citation type="submission" date="2024-09" db="EMBL/GenBank/DDBJ databases">
        <title>Chromosome-scale assembly of Riccia fluitans.</title>
        <authorList>
            <person name="Paukszto L."/>
            <person name="Sawicki J."/>
            <person name="Karawczyk K."/>
            <person name="Piernik-Szablinska J."/>
            <person name="Szczecinska M."/>
            <person name="Mazdziarz M."/>
        </authorList>
    </citation>
    <scope>NUCLEOTIDE SEQUENCE [LARGE SCALE GENOMIC DNA]</scope>
    <source>
        <strain evidence="2">Rf_01</strain>
        <tissue evidence="2">Aerial parts of the thallus</tissue>
    </source>
</reference>
<dbReference type="Proteomes" id="UP001605036">
    <property type="component" value="Unassembled WGS sequence"/>
</dbReference>
<dbReference type="InterPro" id="IPR044974">
    <property type="entry name" value="Disease_R_plants"/>
</dbReference>
<evidence type="ECO:0000313" key="3">
    <source>
        <dbReference type="Proteomes" id="UP001605036"/>
    </source>
</evidence>
<protein>
    <recommendedName>
        <fullName evidence="1">AAA+ ATPase domain-containing protein</fullName>
    </recommendedName>
</protein>
<dbReference type="SUPFAM" id="SSF52540">
    <property type="entry name" value="P-loop containing nucleoside triphosphate hydrolases"/>
    <property type="match status" value="1"/>
</dbReference>
<organism evidence="2 3">
    <name type="scientific">Riccia fluitans</name>
    <dbReference type="NCBI Taxonomy" id="41844"/>
    <lineage>
        <taxon>Eukaryota</taxon>
        <taxon>Viridiplantae</taxon>
        <taxon>Streptophyta</taxon>
        <taxon>Embryophyta</taxon>
        <taxon>Marchantiophyta</taxon>
        <taxon>Marchantiopsida</taxon>
        <taxon>Marchantiidae</taxon>
        <taxon>Marchantiales</taxon>
        <taxon>Ricciaceae</taxon>
        <taxon>Riccia</taxon>
    </lineage>
</organism>